<dbReference type="PANTHER" id="PTHR11902:SF1">
    <property type="entry name" value="ENOLASE"/>
    <property type="match status" value="1"/>
</dbReference>
<comment type="caution">
    <text evidence="4">The sequence shown here is derived from an EMBL/GenBank/DDBJ whole genome shotgun (WGS) entry which is preliminary data.</text>
</comment>
<dbReference type="InterPro" id="IPR000941">
    <property type="entry name" value="Enolase"/>
</dbReference>
<keyword evidence="2" id="KW-0460">Magnesium</keyword>
<feature type="non-terminal residue" evidence="4">
    <location>
        <position position="59"/>
    </location>
</feature>
<dbReference type="InterPro" id="IPR029017">
    <property type="entry name" value="Enolase-like_N"/>
</dbReference>
<dbReference type="Proteomes" id="UP000078046">
    <property type="component" value="Unassembled WGS sequence"/>
</dbReference>
<proteinExistence type="predicted"/>
<name>A0A177AQH4_9BILA</name>
<organism evidence="4 5">
    <name type="scientific">Intoshia linei</name>
    <dbReference type="NCBI Taxonomy" id="1819745"/>
    <lineage>
        <taxon>Eukaryota</taxon>
        <taxon>Metazoa</taxon>
        <taxon>Spiralia</taxon>
        <taxon>Lophotrochozoa</taxon>
        <taxon>Mesozoa</taxon>
        <taxon>Orthonectida</taxon>
        <taxon>Rhopaluridae</taxon>
        <taxon>Intoshia</taxon>
    </lineage>
</organism>
<evidence type="ECO:0000259" key="3">
    <source>
        <dbReference type="Pfam" id="PF03952"/>
    </source>
</evidence>
<evidence type="ECO:0000313" key="4">
    <source>
        <dbReference type="EMBL" id="OAF63514.1"/>
    </source>
</evidence>
<dbReference type="GO" id="GO:0000287">
    <property type="term" value="F:magnesium ion binding"/>
    <property type="evidence" value="ECO:0007669"/>
    <property type="project" value="InterPro"/>
</dbReference>
<dbReference type="GO" id="GO:0000015">
    <property type="term" value="C:phosphopyruvate hydratase complex"/>
    <property type="evidence" value="ECO:0007669"/>
    <property type="project" value="InterPro"/>
</dbReference>
<dbReference type="AlphaFoldDB" id="A0A177AQH4"/>
<dbReference type="Pfam" id="PF03952">
    <property type="entry name" value="Enolase_N"/>
    <property type="match status" value="1"/>
</dbReference>
<dbReference type="InterPro" id="IPR020811">
    <property type="entry name" value="Enolase_N"/>
</dbReference>
<dbReference type="PANTHER" id="PTHR11902">
    <property type="entry name" value="ENOLASE"/>
    <property type="match status" value="1"/>
</dbReference>
<accession>A0A177AQH4</accession>
<reference evidence="4 5" key="1">
    <citation type="submission" date="2016-04" db="EMBL/GenBank/DDBJ databases">
        <title>The genome of Intoshia linei affirms orthonectids as highly simplified spiralians.</title>
        <authorList>
            <person name="Mikhailov K.V."/>
            <person name="Slusarev G.S."/>
            <person name="Nikitin M.A."/>
            <person name="Logacheva M.D."/>
            <person name="Penin A."/>
            <person name="Aleoshin V."/>
            <person name="Panchin Y.V."/>
        </authorList>
    </citation>
    <scope>NUCLEOTIDE SEQUENCE [LARGE SCALE GENOMIC DNA]</scope>
    <source>
        <strain evidence="4">Intl2013</strain>
        <tissue evidence="4">Whole animal</tissue>
    </source>
</reference>
<evidence type="ECO:0000256" key="2">
    <source>
        <dbReference type="ARBA" id="ARBA00022842"/>
    </source>
</evidence>
<protein>
    <recommendedName>
        <fullName evidence="1">Enolase</fullName>
    </recommendedName>
</protein>
<dbReference type="EMBL" id="LWCA01003409">
    <property type="protein sequence ID" value="OAF63514.1"/>
    <property type="molecule type" value="Genomic_DNA"/>
</dbReference>
<dbReference type="SUPFAM" id="SSF54826">
    <property type="entry name" value="Enolase N-terminal domain-like"/>
    <property type="match status" value="1"/>
</dbReference>
<feature type="domain" description="Enolase N-terminal" evidence="3">
    <location>
        <begin position="2"/>
        <end position="42"/>
    </location>
</feature>
<sequence>MIKTLDGTSDKSNLGANSILAVSLSVCKAGAAKKNMSLYMYIAELSGNNKVVMPIPAFN</sequence>
<keyword evidence="5" id="KW-1185">Reference proteome</keyword>
<dbReference type="OrthoDB" id="1739814at2759"/>
<evidence type="ECO:0000256" key="1">
    <source>
        <dbReference type="ARBA" id="ARBA00017068"/>
    </source>
</evidence>
<dbReference type="Gene3D" id="3.30.390.10">
    <property type="entry name" value="Enolase-like, N-terminal domain"/>
    <property type="match status" value="1"/>
</dbReference>
<gene>
    <name evidence="4" type="ORF">A3Q56_08777</name>
</gene>
<evidence type="ECO:0000313" key="5">
    <source>
        <dbReference type="Proteomes" id="UP000078046"/>
    </source>
</evidence>
<dbReference type="GO" id="GO:0006096">
    <property type="term" value="P:glycolytic process"/>
    <property type="evidence" value="ECO:0007669"/>
    <property type="project" value="InterPro"/>
</dbReference>
<dbReference type="GO" id="GO:0004634">
    <property type="term" value="F:phosphopyruvate hydratase activity"/>
    <property type="evidence" value="ECO:0007669"/>
    <property type="project" value="InterPro"/>
</dbReference>